<dbReference type="EMBL" id="ML975477">
    <property type="protein sequence ID" value="KAF1828978.1"/>
    <property type="molecule type" value="Genomic_DNA"/>
</dbReference>
<sequence length="115" mass="12268">MSGSCGSYRYPRGQLNLQASTSAISASALAIPATTLTTLTTHALGRWLALQLLLQAARLYVALLPLALNPRKPGYSGDVVGRYLPPSPVNRHLPRPRRSPPPPPPSSHAFVVGHI</sequence>
<evidence type="ECO:0000313" key="2">
    <source>
        <dbReference type="EMBL" id="KAF1828978.1"/>
    </source>
</evidence>
<dbReference type="Proteomes" id="UP000800040">
    <property type="component" value="Unassembled WGS sequence"/>
</dbReference>
<evidence type="ECO:0000313" key="3">
    <source>
        <dbReference type="Proteomes" id="UP000800040"/>
    </source>
</evidence>
<feature type="region of interest" description="Disordered" evidence="1">
    <location>
        <begin position="86"/>
        <end position="115"/>
    </location>
</feature>
<reference evidence="2" key="1">
    <citation type="submission" date="2020-01" db="EMBL/GenBank/DDBJ databases">
        <authorList>
            <consortium name="DOE Joint Genome Institute"/>
            <person name="Haridas S."/>
            <person name="Albert R."/>
            <person name="Binder M."/>
            <person name="Bloem J."/>
            <person name="Labutti K."/>
            <person name="Salamov A."/>
            <person name="Andreopoulos B."/>
            <person name="Baker S.E."/>
            <person name="Barry K."/>
            <person name="Bills G."/>
            <person name="Bluhm B.H."/>
            <person name="Cannon C."/>
            <person name="Castanera R."/>
            <person name="Culley D.E."/>
            <person name="Daum C."/>
            <person name="Ezra D."/>
            <person name="Gonzalez J.B."/>
            <person name="Henrissat B."/>
            <person name="Kuo A."/>
            <person name="Liang C."/>
            <person name="Lipzen A."/>
            <person name="Lutzoni F."/>
            <person name="Magnuson J."/>
            <person name="Mondo S."/>
            <person name="Nolan M."/>
            <person name="Ohm R."/>
            <person name="Pangilinan J."/>
            <person name="Park H.-J."/>
            <person name="Ramirez L."/>
            <person name="Alfaro M."/>
            <person name="Sun H."/>
            <person name="Tritt A."/>
            <person name="Yoshinaga Y."/>
            <person name="Zwiers L.-H."/>
            <person name="Turgeon B.G."/>
            <person name="Goodwin S.B."/>
            <person name="Spatafora J.W."/>
            <person name="Crous P.W."/>
            <person name="Grigoriev I.V."/>
        </authorList>
    </citation>
    <scope>NUCLEOTIDE SEQUENCE</scope>
    <source>
        <strain evidence="2">P77</strain>
    </source>
</reference>
<accession>A0A6A5JWI5</accession>
<protein>
    <submittedName>
        <fullName evidence="2">Uncharacterized protein</fullName>
    </submittedName>
</protein>
<name>A0A6A5JWI5_9PLEO</name>
<keyword evidence="3" id="KW-1185">Reference proteome</keyword>
<proteinExistence type="predicted"/>
<gene>
    <name evidence="2" type="ORF">BDW02DRAFT_613478</name>
</gene>
<dbReference type="AlphaFoldDB" id="A0A6A5JWI5"/>
<organism evidence="2 3">
    <name type="scientific">Decorospora gaudefroyi</name>
    <dbReference type="NCBI Taxonomy" id="184978"/>
    <lineage>
        <taxon>Eukaryota</taxon>
        <taxon>Fungi</taxon>
        <taxon>Dikarya</taxon>
        <taxon>Ascomycota</taxon>
        <taxon>Pezizomycotina</taxon>
        <taxon>Dothideomycetes</taxon>
        <taxon>Pleosporomycetidae</taxon>
        <taxon>Pleosporales</taxon>
        <taxon>Pleosporineae</taxon>
        <taxon>Pleosporaceae</taxon>
        <taxon>Decorospora</taxon>
    </lineage>
</organism>
<evidence type="ECO:0000256" key="1">
    <source>
        <dbReference type="SAM" id="MobiDB-lite"/>
    </source>
</evidence>